<dbReference type="GO" id="GO:0006635">
    <property type="term" value="P:fatty acid beta-oxidation"/>
    <property type="evidence" value="ECO:0007669"/>
    <property type="project" value="TreeGrafter"/>
</dbReference>
<name>A0A4R1FZ18_9NOCA</name>
<evidence type="ECO:0000256" key="6">
    <source>
        <dbReference type="ARBA" id="ARBA00023140"/>
    </source>
</evidence>
<dbReference type="Pfam" id="PF02803">
    <property type="entry name" value="Thiolase_C"/>
    <property type="match status" value="1"/>
</dbReference>
<comment type="similarity">
    <text evidence="2 10">Belongs to the thiolase-like superfamily. Thiolase family.</text>
</comment>
<evidence type="ECO:0000256" key="10">
    <source>
        <dbReference type="RuleBase" id="RU003557"/>
    </source>
</evidence>
<dbReference type="CDD" id="cd00751">
    <property type="entry name" value="thiolase"/>
    <property type="match status" value="1"/>
</dbReference>
<keyword evidence="4" id="KW-0276">Fatty acid metabolism</keyword>
<dbReference type="InterPro" id="IPR020617">
    <property type="entry name" value="Thiolase_C"/>
</dbReference>
<evidence type="ECO:0000259" key="11">
    <source>
        <dbReference type="Pfam" id="PF00108"/>
    </source>
</evidence>
<dbReference type="InterPro" id="IPR016039">
    <property type="entry name" value="Thiolase-like"/>
</dbReference>
<dbReference type="EMBL" id="SMFR01000002">
    <property type="protein sequence ID" value="TCJ96541.1"/>
    <property type="molecule type" value="Genomic_DNA"/>
</dbReference>
<keyword evidence="6" id="KW-0576">Peroxisome</keyword>
<dbReference type="PIRSF" id="PIRSF000429">
    <property type="entry name" value="Ac-CoA_Ac_transf"/>
    <property type="match status" value="1"/>
</dbReference>
<dbReference type="AlphaFoldDB" id="A0A4R1FZ18"/>
<proteinExistence type="inferred from homology"/>
<accession>A0A4R1FZ18</accession>
<dbReference type="GO" id="GO:0003988">
    <property type="term" value="F:acetyl-CoA C-acyltransferase activity"/>
    <property type="evidence" value="ECO:0007669"/>
    <property type="project" value="UniProtKB-EC"/>
</dbReference>
<organism evidence="13 14">
    <name type="scientific">Nocardia alba</name>
    <dbReference type="NCBI Taxonomy" id="225051"/>
    <lineage>
        <taxon>Bacteria</taxon>
        <taxon>Bacillati</taxon>
        <taxon>Actinomycetota</taxon>
        <taxon>Actinomycetes</taxon>
        <taxon>Mycobacteriales</taxon>
        <taxon>Nocardiaceae</taxon>
        <taxon>Nocardia</taxon>
    </lineage>
</organism>
<feature type="active site" description="Acyl-thioester intermediate" evidence="9">
    <location>
        <position position="84"/>
    </location>
</feature>
<dbReference type="NCBIfam" id="TIGR01930">
    <property type="entry name" value="AcCoA-C-Actrans"/>
    <property type="match status" value="1"/>
</dbReference>
<dbReference type="EC" id="2.3.1.16" evidence="8"/>
<feature type="active site" description="Proton acceptor" evidence="9">
    <location>
        <position position="335"/>
    </location>
</feature>
<dbReference type="STRING" id="1210063.GCA_001612665_00232"/>
<evidence type="ECO:0000256" key="8">
    <source>
        <dbReference type="ARBA" id="ARBA00024073"/>
    </source>
</evidence>
<feature type="domain" description="Thiolase C-terminal" evidence="12">
    <location>
        <begin position="258"/>
        <end position="377"/>
    </location>
</feature>
<comment type="subcellular location">
    <subcellularLocation>
        <location evidence="1">Peroxisome</location>
    </subcellularLocation>
</comment>
<comment type="caution">
    <text evidence="13">The sequence shown here is derived from an EMBL/GenBank/DDBJ whole genome shotgun (WGS) entry which is preliminary data.</text>
</comment>
<dbReference type="OrthoDB" id="9764638at2"/>
<evidence type="ECO:0000256" key="7">
    <source>
        <dbReference type="ARBA" id="ARBA00023315"/>
    </source>
</evidence>
<feature type="active site" description="Proton acceptor" evidence="9">
    <location>
        <position position="365"/>
    </location>
</feature>
<dbReference type="InterPro" id="IPR050215">
    <property type="entry name" value="Thiolase-like_sf_Thiolase"/>
</dbReference>
<dbReference type="GO" id="GO:0010124">
    <property type="term" value="P:phenylacetate catabolic process"/>
    <property type="evidence" value="ECO:0007669"/>
    <property type="project" value="TreeGrafter"/>
</dbReference>
<dbReference type="InterPro" id="IPR020616">
    <property type="entry name" value="Thiolase_N"/>
</dbReference>
<dbReference type="PROSITE" id="PS00099">
    <property type="entry name" value="THIOLASE_3"/>
    <property type="match status" value="1"/>
</dbReference>
<dbReference type="Proteomes" id="UP000294856">
    <property type="component" value="Unassembled WGS sequence"/>
</dbReference>
<evidence type="ECO:0000313" key="13">
    <source>
        <dbReference type="EMBL" id="TCJ96541.1"/>
    </source>
</evidence>
<keyword evidence="7 10" id="KW-0012">Acyltransferase</keyword>
<evidence type="ECO:0000256" key="4">
    <source>
        <dbReference type="ARBA" id="ARBA00022832"/>
    </source>
</evidence>
<dbReference type="InterPro" id="IPR020610">
    <property type="entry name" value="Thiolase_AS"/>
</dbReference>
<evidence type="ECO:0000313" key="14">
    <source>
        <dbReference type="Proteomes" id="UP000294856"/>
    </source>
</evidence>
<dbReference type="SUPFAM" id="SSF53901">
    <property type="entry name" value="Thiolase-like"/>
    <property type="match status" value="2"/>
</dbReference>
<dbReference type="InterPro" id="IPR002155">
    <property type="entry name" value="Thiolase"/>
</dbReference>
<reference evidence="13 14" key="1">
    <citation type="submission" date="2019-03" db="EMBL/GenBank/DDBJ databases">
        <title>Genomic Encyclopedia of Type Strains, Phase IV (KMG-IV): sequencing the most valuable type-strain genomes for metagenomic binning, comparative biology and taxonomic classification.</title>
        <authorList>
            <person name="Goeker M."/>
        </authorList>
    </citation>
    <scope>NUCLEOTIDE SEQUENCE [LARGE SCALE GENOMIC DNA]</scope>
    <source>
        <strain evidence="13 14">DSM 44684</strain>
    </source>
</reference>
<gene>
    <name evidence="13" type="ORF">DFR71_2571</name>
</gene>
<dbReference type="PANTHER" id="PTHR43853:SF8">
    <property type="entry name" value="3-KETOACYL-COA THIOLASE, PEROXISOMAL"/>
    <property type="match status" value="1"/>
</dbReference>
<keyword evidence="5" id="KW-0443">Lipid metabolism</keyword>
<dbReference type="GO" id="GO:0005737">
    <property type="term" value="C:cytoplasm"/>
    <property type="evidence" value="ECO:0007669"/>
    <property type="project" value="UniProtKB-ARBA"/>
</dbReference>
<dbReference type="RefSeq" id="WP_067444900.1">
    <property type="nucleotide sequence ID" value="NZ_SMFR01000002.1"/>
</dbReference>
<protein>
    <recommendedName>
        <fullName evidence="8">acetyl-CoA C-acyltransferase</fullName>
        <ecNumber evidence="8">2.3.1.16</ecNumber>
    </recommendedName>
</protein>
<evidence type="ECO:0000256" key="3">
    <source>
        <dbReference type="ARBA" id="ARBA00022679"/>
    </source>
</evidence>
<keyword evidence="14" id="KW-1185">Reference proteome</keyword>
<evidence type="ECO:0000256" key="2">
    <source>
        <dbReference type="ARBA" id="ARBA00010982"/>
    </source>
</evidence>
<evidence type="ECO:0000256" key="1">
    <source>
        <dbReference type="ARBA" id="ARBA00004275"/>
    </source>
</evidence>
<evidence type="ECO:0000256" key="9">
    <source>
        <dbReference type="PIRSR" id="PIRSR000429-1"/>
    </source>
</evidence>
<dbReference type="Pfam" id="PF00108">
    <property type="entry name" value="Thiolase_N"/>
    <property type="match status" value="1"/>
</dbReference>
<keyword evidence="3 10" id="KW-0808">Transferase</keyword>
<feature type="domain" description="Thiolase N-terminal" evidence="11">
    <location>
        <begin position="5"/>
        <end position="251"/>
    </location>
</feature>
<evidence type="ECO:0000256" key="5">
    <source>
        <dbReference type="ARBA" id="ARBA00023098"/>
    </source>
</evidence>
<dbReference type="Gene3D" id="3.40.47.10">
    <property type="match status" value="1"/>
</dbReference>
<sequence>MPEAVIVSALRTPIGTARKGTLRDTDGFTLADHVVAAVAADLDPNQIDDVILGEGRYGGGVLARHAAVTSGLTTVPGLATNRHCAAGMAAVQSAAASIRAGMDRLIIAGGVNADSTAPRLRFRVGEDEWLDPWTSPTHPDRPEAPNLDMSITVGWNAAVKAGISRAEMDAWALRSHRNAIAAIDEGRFADEIVPIKTPHGLFEVDEHPRRDTTIEKLAGLKVLHPEIEGFSITAGNAAGANDGAAALAIASDRLGLPALGVIRSWASVAVDPAVTGLAPIEAIAKAVSRAGISLSQVSLIEINEAFAVVPLAAIKALDIDQELVNVSGSGCSLGHPVAATGARMIATLVHELRRRGGGFGIAALCAGGGMGSATVIEVAAP</sequence>
<evidence type="ECO:0000259" key="12">
    <source>
        <dbReference type="Pfam" id="PF02803"/>
    </source>
</evidence>
<dbReference type="PANTHER" id="PTHR43853">
    <property type="entry name" value="3-KETOACYL-COA THIOLASE, PEROXISOMAL"/>
    <property type="match status" value="1"/>
</dbReference>